<evidence type="ECO:0000313" key="3">
    <source>
        <dbReference type="EMBL" id="KAB8029983.1"/>
    </source>
</evidence>
<protein>
    <recommendedName>
        <fullName evidence="2">Fatty acid desaturase domain-containing protein</fullName>
    </recommendedName>
</protein>
<dbReference type="EMBL" id="WFLN01000007">
    <property type="protein sequence ID" value="KAB8029983.1"/>
    <property type="molecule type" value="Genomic_DNA"/>
</dbReference>
<feature type="domain" description="Fatty acid desaturase" evidence="2">
    <location>
        <begin position="55"/>
        <end position="287"/>
    </location>
</feature>
<evidence type="ECO:0000256" key="1">
    <source>
        <dbReference type="SAM" id="Phobius"/>
    </source>
</evidence>
<proteinExistence type="predicted"/>
<organism evidence="3 4">
    <name type="scientific">Fluviispira multicolorata</name>
    <dbReference type="NCBI Taxonomy" id="2654512"/>
    <lineage>
        <taxon>Bacteria</taxon>
        <taxon>Pseudomonadati</taxon>
        <taxon>Bdellovibrionota</taxon>
        <taxon>Oligoflexia</taxon>
        <taxon>Silvanigrellales</taxon>
        <taxon>Silvanigrellaceae</taxon>
        <taxon>Fluviispira</taxon>
    </lineage>
</organism>
<keyword evidence="1" id="KW-0472">Membrane</keyword>
<dbReference type="Proteomes" id="UP000442694">
    <property type="component" value="Unassembled WGS sequence"/>
</dbReference>
<evidence type="ECO:0000259" key="2">
    <source>
        <dbReference type="Pfam" id="PF00487"/>
    </source>
</evidence>
<dbReference type="AlphaFoldDB" id="A0A833JC84"/>
<keyword evidence="4" id="KW-1185">Reference proteome</keyword>
<dbReference type="Pfam" id="PF00487">
    <property type="entry name" value="FA_desaturase"/>
    <property type="match status" value="1"/>
</dbReference>
<keyword evidence="1" id="KW-0812">Transmembrane</keyword>
<accession>A0A833JC84</accession>
<keyword evidence="1" id="KW-1133">Transmembrane helix</keyword>
<comment type="caution">
    <text evidence="3">The sequence shown here is derived from an EMBL/GenBank/DDBJ whole genome shotgun (WGS) entry which is preliminary data.</text>
</comment>
<sequence length="289" mass="34772">MITKENFTHSHSHSACVNLYIGLFVITWQLFLILFPIYIFNNYNGHWIFKIIIAIFSIFFIGTRMRALGNIIHECSHNTFVPKRKDNIKIGKFLCFLDFSDFNSYKKDHFSHHRFLGDPLRDEDFKERQKIGLFKKDNLKLINIFSIIFSPKSWFLLSKVNNIFKDINYSKLYKIFYYSFFLLFLGFIIGFINLIFFLIIPFLSSYQMLKLLSDYLDHGAIYFKEKVEFKSRNHIFSISFLNWIFFPRSDCYHLVHHLHPSVPTTQLAKKHAEIMKNDNEYQRRRHHIC</sequence>
<name>A0A833JC84_9BACT</name>
<feature type="transmembrane region" description="Helical" evidence="1">
    <location>
        <begin position="175"/>
        <end position="203"/>
    </location>
</feature>
<evidence type="ECO:0000313" key="4">
    <source>
        <dbReference type="Proteomes" id="UP000442694"/>
    </source>
</evidence>
<reference evidence="3 4" key="1">
    <citation type="submission" date="2019-10" db="EMBL/GenBank/DDBJ databases">
        <title>New genus of Silvanigrellaceae.</title>
        <authorList>
            <person name="Pitt A."/>
            <person name="Hahn M.W."/>
        </authorList>
    </citation>
    <scope>NUCLEOTIDE SEQUENCE [LARGE SCALE GENOMIC DNA]</scope>
    <source>
        <strain evidence="3 4">33A1-SZDP</strain>
    </source>
</reference>
<dbReference type="InterPro" id="IPR005804">
    <property type="entry name" value="FA_desaturase_dom"/>
</dbReference>
<dbReference type="RefSeq" id="WP_152213325.1">
    <property type="nucleotide sequence ID" value="NZ_WFLN01000007.1"/>
</dbReference>
<gene>
    <name evidence="3" type="ORF">GCL57_10630</name>
</gene>
<dbReference type="GO" id="GO:0006629">
    <property type="term" value="P:lipid metabolic process"/>
    <property type="evidence" value="ECO:0007669"/>
    <property type="project" value="InterPro"/>
</dbReference>
<feature type="transmembrane region" description="Helical" evidence="1">
    <location>
        <begin position="20"/>
        <end position="40"/>
    </location>
</feature>
<feature type="transmembrane region" description="Helical" evidence="1">
    <location>
        <begin position="46"/>
        <end position="63"/>
    </location>
</feature>